<dbReference type="HOGENOM" id="CLU_2296316_0_0_1"/>
<accession>A0A0E0NE57</accession>
<organism evidence="2 3">
    <name type="scientific">Oryza rufipogon</name>
    <name type="common">Brownbeard rice</name>
    <name type="synonym">Asian wild rice</name>
    <dbReference type="NCBI Taxonomy" id="4529"/>
    <lineage>
        <taxon>Eukaryota</taxon>
        <taxon>Viridiplantae</taxon>
        <taxon>Streptophyta</taxon>
        <taxon>Embryophyta</taxon>
        <taxon>Tracheophyta</taxon>
        <taxon>Spermatophyta</taxon>
        <taxon>Magnoliopsida</taxon>
        <taxon>Liliopsida</taxon>
        <taxon>Poales</taxon>
        <taxon>Poaceae</taxon>
        <taxon>BOP clade</taxon>
        <taxon>Oryzoideae</taxon>
        <taxon>Oryzeae</taxon>
        <taxon>Oryzinae</taxon>
        <taxon>Oryza</taxon>
    </lineage>
</organism>
<evidence type="ECO:0000313" key="3">
    <source>
        <dbReference type="Proteomes" id="UP000008022"/>
    </source>
</evidence>
<feature type="region of interest" description="Disordered" evidence="1">
    <location>
        <begin position="1"/>
        <end position="35"/>
    </location>
</feature>
<dbReference type="Proteomes" id="UP000008022">
    <property type="component" value="Unassembled WGS sequence"/>
</dbReference>
<dbReference type="AlphaFoldDB" id="A0A0E0NE57"/>
<reference evidence="2" key="2">
    <citation type="submission" date="2015-06" db="UniProtKB">
        <authorList>
            <consortium name="EnsemblPlants"/>
        </authorList>
    </citation>
    <scope>IDENTIFICATION</scope>
</reference>
<proteinExistence type="predicted"/>
<sequence length="101" mass="10473">MGRVDWREGWGTGDGGGDRGSMVDAGIRSSGDDDNLERCVGATAAGEATSLPPPLQAWLVASMLTTPGGGRWAMGVGGVVHTEEGAAMTQGAHRKEHRRRA</sequence>
<dbReference type="Gramene" id="ORUFI02G15380.1">
    <property type="protein sequence ID" value="ORUFI02G15380.1"/>
    <property type="gene ID" value="ORUFI02G15380"/>
</dbReference>
<reference evidence="3" key="1">
    <citation type="submission" date="2013-06" db="EMBL/GenBank/DDBJ databases">
        <authorList>
            <person name="Zhao Q."/>
        </authorList>
    </citation>
    <scope>NUCLEOTIDE SEQUENCE</scope>
    <source>
        <strain evidence="3">cv. W1943</strain>
    </source>
</reference>
<evidence type="ECO:0000313" key="2">
    <source>
        <dbReference type="EnsemblPlants" id="ORUFI02G15380.1"/>
    </source>
</evidence>
<name>A0A0E0NE57_ORYRU</name>
<feature type="compositionally biased region" description="Gly residues" evidence="1">
    <location>
        <begin position="10"/>
        <end position="19"/>
    </location>
</feature>
<keyword evidence="3" id="KW-1185">Reference proteome</keyword>
<protein>
    <submittedName>
        <fullName evidence="2">Uncharacterized protein</fullName>
    </submittedName>
</protein>
<dbReference type="EnsemblPlants" id="ORUFI02G15380.1">
    <property type="protein sequence ID" value="ORUFI02G15380.1"/>
    <property type="gene ID" value="ORUFI02G15380"/>
</dbReference>
<evidence type="ECO:0000256" key="1">
    <source>
        <dbReference type="SAM" id="MobiDB-lite"/>
    </source>
</evidence>